<dbReference type="Proteomes" id="UP001293718">
    <property type="component" value="Unassembled WGS sequence"/>
</dbReference>
<evidence type="ECO:0000256" key="5">
    <source>
        <dbReference type="ARBA" id="ARBA00047590"/>
    </source>
</evidence>
<reference evidence="8 9" key="1">
    <citation type="submission" date="2023-11" db="EMBL/GenBank/DDBJ databases">
        <title>Draft genome of Azohydromonas lata strain H1 (DSM1123), a polyhydroxyalkanoate producer.</title>
        <authorList>
            <person name="Traversa D."/>
            <person name="D'Addabbo P."/>
            <person name="Pazzani C."/>
            <person name="Manzari C."/>
            <person name="Chiara M."/>
            <person name="Scrascia M."/>
        </authorList>
    </citation>
    <scope>NUCLEOTIDE SEQUENCE [LARGE SCALE GENOMIC DNA]</scope>
    <source>
        <strain evidence="8 9">H1</strain>
    </source>
</reference>
<proteinExistence type="inferred from homology"/>
<comment type="similarity">
    <text evidence="1 7">Belongs to the esterase D family.</text>
</comment>
<gene>
    <name evidence="8" type="primary">fghA</name>
    <name evidence="8" type="ORF">SM757_24900</name>
</gene>
<comment type="catalytic activity">
    <reaction evidence="5 7">
        <text>S-formylglutathione + H2O = formate + glutathione + H(+)</text>
        <dbReference type="Rhea" id="RHEA:14961"/>
        <dbReference type="ChEBI" id="CHEBI:15377"/>
        <dbReference type="ChEBI" id="CHEBI:15378"/>
        <dbReference type="ChEBI" id="CHEBI:15740"/>
        <dbReference type="ChEBI" id="CHEBI:57688"/>
        <dbReference type="ChEBI" id="CHEBI:57925"/>
        <dbReference type="EC" id="3.1.2.12"/>
    </reaction>
</comment>
<keyword evidence="9" id="KW-1185">Reference proteome</keyword>
<dbReference type="EMBL" id="JAXOJX010000051">
    <property type="protein sequence ID" value="MDZ5459824.1"/>
    <property type="molecule type" value="Genomic_DNA"/>
</dbReference>
<evidence type="ECO:0000313" key="9">
    <source>
        <dbReference type="Proteomes" id="UP001293718"/>
    </source>
</evidence>
<comment type="caution">
    <text evidence="8">The sequence shown here is derived from an EMBL/GenBank/DDBJ whole genome shotgun (WGS) entry which is preliminary data.</text>
</comment>
<evidence type="ECO:0000256" key="2">
    <source>
        <dbReference type="ARBA" id="ARBA00012479"/>
    </source>
</evidence>
<dbReference type="RefSeq" id="WP_322467458.1">
    <property type="nucleotide sequence ID" value="NZ_JAXOJX010000051.1"/>
</dbReference>
<protein>
    <recommendedName>
        <fullName evidence="2 6">S-formylglutathione hydrolase</fullName>
        <ecNumber evidence="2 6">3.1.2.12</ecNumber>
    </recommendedName>
</protein>
<keyword evidence="3 7" id="KW-0719">Serine esterase</keyword>
<dbReference type="InterPro" id="IPR014186">
    <property type="entry name" value="S-formylglutathione_hydrol"/>
</dbReference>
<dbReference type="Gene3D" id="3.40.50.1820">
    <property type="entry name" value="alpha/beta hydrolase"/>
    <property type="match status" value="1"/>
</dbReference>
<dbReference type="Pfam" id="PF00756">
    <property type="entry name" value="Esterase"/>
    <property type="match status" value="1"/>
</dbReference>
<accession>A0ABU5ILU8</accession>
<comment type="function">
    <text evidence="7">Serine hydrolase involved in the detoxification of formaldehyde.</text>
</comment>
<organism evidence="8 9">
    <name type="scientific">Azohydromonas lata</name>
    <dbReference type="NCBI Taxonomy" id="45677"/>
    <lineage>
        <taxon>Bacteria</taxon>
        <taxon>Pseudomonadati</taxon>
        <taxon>Pseudomonadota</taxon>
        <taxon>Betaproteobacteria</taxon>
        <taxon>Burkholderiales</taxon>
        <taxon>Sphaerotilaceae</taxon>
        <taxon>Azohydromonas</taxon>
    </lineage>
</organism>
<evidence type="ECO:0000256" key="7">
    <source>
        <dbReference type="RuleBase" id="RU363068"/>
    </source>
</evidence>
<dbReference type="PANTHER" id="PTHR10061">
    <property type="entry name" value="S-FORMYLGLUTATHIONE HYDROLASE"/>
    <property type="match status" value="1"/>
</dbReference>
<dbReference type="PANTHER" id="PTHR10061:SF0">
    <property type="entry name" value="S-FORMYLGLUTATHIONE HYDROLASE"/>
    <property type="match status" value="1"/>
</dbReference>
<name>A0ABU5ILU8_9BURK</name>
<evidence type="ECO:0000313" key="8">
    <source>
        <dbReference type="EMBL" id="MDZ5459824.1"/>
    </source>
</evidence>
<dbReference type="GO" id="GO:0018738">
    <property type="term" value="F:S-formylglutathione hydrolase activity"/>
    <property type="evidence" value="ECO:0007669"/>
    <property type="project" value="UniProtKB-EC"/>
</dbReference>
<dbReference type="InterPro" id="IPR000801">
    <property type="entry name" value="Esterase-like"/>
</dbReference>
<dbReference type="InterPro" id="IPR029058">
    <property type="entry name" value="AB_hydrolase_fold"/>
</dbReference>
<evidence type="ECO:0000256" key="4">
    <source>
        <dbReference type="ARBA" id="ARBA00022801"/>
    </source>
</evidence>
<evidence type="ECO:0000256" key="6">
    <source>
        <dbReference type="NCBIfam" id="TIGR02821"/>
    </source>
</evidence>
<dbReference type="EC" id="3.1.2.12" evidence="2 6"/>
<sequence length="278" mass="30141">MQTLSEHGCFGGTQGFYKHDSAVIGAPMKFGVYVPPQAKNGPVPVLYYLAGLTCTEETFAIKAGAQRVAAELGLMLVTPDTSPRDTGIEGADAAWDFGHGAGFYLDATQSPWSARFRMESWVTRELRELVAAHFPARDDRVGLFGHSMGGHGALTLALRHPGRYQSVSAFAPIAAPSRCPWGEKAFTGYLGSNRADWAAHDATELIAAGGRLPPLLIDQGLADKFLAEQLHPHLFEVACAQAGQPLTLRRHEGYDHGYYFIATFVEDHLRHHAATLLA</sequence>
<evidence type="ECO:0000256" key="3">
    <source>
        <dbReference type="ARBA" id="ARBA00022487"/>
    </source>
</evidence>
<evidence type="ECO:0000256" key="1">
    <source>
        <dbReference type="ARBA" id="ARBA00005622"/>
    </source>
</evidence>
<keyword evidence="4 7" id="KW-0378">Hydrolase</keyword>
<dbReference type="SUPFAM" id="SSF53474">
    <property type="entry name" value="alpha/beta-Hydrolases"/>
    <property type="match status" value="1"/>
</dbReference>
<dbReference type="NCBIfam" id="TIGR02821">
    <property type="entry name" value="fghA_ester_D"/>
    <property type="match status" value="1"/>
</dbReference>